<dbReference type="PANTHER" id="PTHR15892:SF2">
    <property type="entry name" value="LARGE RIBOSOMAL SUBUNIT PROTEIN UL30M"/>
    <property type="match status" value="1"/>
</dbReference>
<dbReference type="NCBIfam" id="TIGR01308">
    <property type="entry name" value="rpmD_bact"/>
    <property type="match status" value="1"/>
</dbReference>
<dbReference type="GO" id="GO:0006412">
    <property type="term" value="P:translation"/>
    <property type="evidence" value="ECO:0007669"/>
    <property type="project" value="InterPro"/>
</dbReference>
<keyword evidence="8" id="KW-1185">Reference proteome</keyword>
<organism evidence="7 8">
    <name type="scientific">Kwoniella heveanensis BCC8398</name>
    <dbReference type="NCBI Taxonomy" id="1296120"/>
    <lineage>
        <taxon>Eukaryota</taxon>
        <taxon>Fungi</taxon>
        <taxon>Dikarya</taxon>
        <taxon>Basidiomycota</taxon>
        <taxon>Agaricomycotina</taxon>
        <taxon>Tremellomycetes</taxon>
        <taxon>Tremellales</taxon>
        <taxon>Cryptococcaceae</taxon>
        <taxon>Kwoniella</taxon>
    </lineage>
</organism>
<dbReference type="Proteomes" id="UP000092666">
    <property type="component" value="Unassembled WGS sequence"/>
</dbReference>
<evidence type="ECO:0000313" key="7">
    <source>
        <dbReference type="EMBL" id="OCF33289.1"/>
    </source>
</evidence>
<evidence type="ECO:0000259" key="6">
    <source>
        <dbReference type="Pfam" id="PF00327"/>
    </source>
</evidence>
<dbReference type="GO" id="GO:0003735">
    <property type="term" value="F:structural constituent of ribosome"/>
    <property type="evidence" value="ECO:0007669"/>
    <property type="project" value="InterPro"/>
</dbReference>
<dbReference type="CDD" id="cd01658">
    <property type="entry name" value="Ribosomal_L30"/>
    <property type="match status" value="1"/>
</dbReference>
<evidence type="ECO:0000256" key="2">
    <source>
        <dbReference type="ARBA" id="ARBA00022980"/>
    </source>
</evidence>
<feature type="region of interest" description="Disordered" evidence="5">
    <location>
        <begin position="20"/>
        <end position="42"/>
    </location>
</feature>
<feature type="compositionally biased region" description="Low complexity" evidence="5">
    <location>
        <begin position="20"/>
        <end position="38"/>
    </location>
</feature>
<comment type="similarity">
    <text evidence="1">Belongs to the universal ribosomal protein uL30 family.</text>
</comment>
<proteinExistence type="inferred from homology"/>
<dbReference type="InterPro" id="IPR036919">
    <property type="entry name" value="Ribo_uL30_ferredoxin-like_sf"/>
</dbReference>
<keyword evidence="3" id="KW-0687">Ribonucleoprotein</keyword>
<evidence type="ECO:0000256" key="3">
    <source>
        <dbReference type="ARBA" id="ARBA00023274"/>
    </source>
</evidence>
<dbReference type="PANTHER" id="PTHR15892">
    <property type="entry name" value="MITOCHONDRIAL RIBOSOMAL PROTEIN L30"/>
    <property type="match status" value="1"/>
</dbReference>
<dbReference type="Pfam" id="PF00327">
    <property type="entry name" value="Ribosomal_L30"/>
    <property type="match status" value="1"/>
</dbReference>
<dbReference type="InterPro" id="IPR005996">
    <property type="entry name" value="Ribosomal_uL30_bac-type"/>
</dbReference>
<reference evidence="7 8" key="1">
    <citation type="submission" date="2013-07" db="EMBL/GenBank/DDBJ databases">
        <title>The Genome Sequence of Cryptococcus heveanensis BCC8398.</title>
        <authorList>
            <consortium name="The Broad Institute Genome Sequencing Platform"/>
            <person name="Cuomo C."/>
            <person name="Litvintseva A."/>
            <person name="Chen Y."/>
            <person name="Heitman J."/>
            <person name="Sun S."/>
            <person name="Springer D."/>
            <person name="Dromer F."/>
            <person name="Young S.K."/>
            <person name="Zeng Q."/>
            <person name="Gargeya S."/>
            <person name="Fitzgerald M."/>
            <person name="Abouelleil A."/>
            <person name="Alvarado L."/>
            <person name="Berlin A.M."/>
            <person name="Chapman S.B."/>
            <person name="Dewar J."/>
            <person name="Goldberg J."/>
            <person name="Griggs A."/>
            <person name="Gujja S."/>
            <person name="Hansen M."/>
            <person name="Howarth C."/>
            <person name="Imamovic A."/>
            <person name="Larimer J."/>
            <person name="McCowan C."/>
            <person name="Murphy C."/>
            <person name="Pearson M."/>
            <person name="Priest M."/>
            <person name="Roberts A."/>
            <person name="Saif S."/>
            <person name="Shea T."/>
            <person name="Sykes S."/>
            <person name="Wortman J."/>
            <person name="Nusbaum C."/>
            <person name="Birren B."/>
        </authorList>
    </citation>
    <scope>NUCLEOTIDE SEQUENCE [LARGE SCALE GENOMIC DNA]</scope>
    <source>
        <strain evidence="7 8">BCC8398</strain>
    </source>
</reference>
<gene>
    <name evidence="7" type="ORF">I316_05030</name>
</gene>
<protein>
    <recommendedName>
        <fullName evidence="4">Large ribosomal subunit protein uL30m</fullName>
    </recommendedName>
</protein>
<dbReference type="GO" id="GO:0015934">
    <property type="term" value="C:large ribosomal subunit"/>
    <property type="evidence" value="ECO:0007669"/>
    <property type="project" value="InterPro"/>
</dbReference>
<dbReference type="AlphaFoldDB" id="A0A1B9GQB7"/>
<reference evidence="8" key="2">
    <citation type="submission" date="2013-12" db="EMBL/GenBank/DDBJ databases">
        <title>Evolution of pathogenesis and genome organization in the Tremellales.</title>
        <authorList>
            <person name="Cuomo C."/>
            <person name="Litvintseva A."/>
            <person name="Heitman J."/>
            <person name="Chen Y."/>
            <person name="Sun S."/>
            <person name="Springer D."/>
            <person name="Dromer F."/>
            <person name="Young S."/>
            <person name="Zeng Q."/>
            <person name="Chapman S."/>
            <person name="Gujja S."/>
            <person name="Saif S."/>
            <person name="Birren B."/>
        </authorList>
    </citation>
    <scope>NUCLEOTIDE SEQUENCE [LARGE SCALE GENOMIC DNA]</scope>
    <source>
        <strain evidence="8">BCC8398</strain>
    </source>
</reference>
<dbReference type="InterPro" id="IPR016082">
    <property type="entry name" value="Ribosomal_uL30_ferredoxin-like"/>
</dbReference>
<evidence type="ECO:0000313" key="8">
    <source>
        <dbReference type="Proteomes" id="UP000092666"/>
    </source>
</evidence>
<dbReference type="Gene3D" id="3.30.1390.20">
    <property type="entry name" value="Ribosomal protein L30, ferredoxin-like fold domain"/>
    <property type="match status" value="1"/>
</dbReference>
<evidence type="ECO:0000256" key="4">
    <source>
        <dbReference type="ARBA" id="ARBA00035281"/>
    </source>
</evidence>
<dbReference type="OrthoDB" id="509901at2759"/>
<dbReference type="GO" id="GO:0005739">
    <property type="term" value="C:mitochondrion"/>
    <property type="evidence" value="ECO:0007669"/>
    <property type="project" value="TreeGrafter"/>
</dbReference>
<dbReference type="STRING" id="1296120.A0A1B9GQB7"/>
<accession>A0A1B9GQB7</accession>
<feature type="domain" description="Large ribosomal subunit protein uL30-like ferredoxin-like fold" evidence="6">
    <location>
        <begin position="45"/>
        <end position="94"/>
    </location>
</feature>
<dbReference type="SUPFAM" id="SSF55129">
    <property type="entry name" value="Ribosomal protein L30p/L7e"/>
    <property type="match status" value="1"/>
</dbReference>
<evidence type="ECO:0000256" key="5">
    <source>
        <dbReference type="SAM" id="MobiDB-lite"/>
    </source>
</evidence>
<keyword evidence="2 7" id="KW-0689">Ribosomal protein</keyword>
<sequence>MFFPRARAVGSSALRHLSTSTSASASPAAPSSNPASGSVEPTHHLVTLIRSAIGLPKESKRTLEALGLHRLRQSVLHPFGETTAGRILKVKELVHVANVTQEEGEILVKRRRPEGSGVQTSGRVYGGGKGLVGEQRV</sequence>
<evidence type="ECO:0000256" key="1">
    <source>
        <dbReference type="ARBA" id="ARBA00007594"/>
    </source>
</evidence>
<dbReference type="EMBL" id="KV700126">
    <property type="protein sequence ID" value="OCF33289.1"/>
    <property type="molecule type" value="Genomic_DNA"/>
</dbReference>
<name>A0A1B9GQB7_9TREE</name>